<comment type="caution">
    <text evidence="1">The sequence shown here is derived from an EMBL/GenBank/DDBJ whole genome shotgun (WGS) entry which is preliminary data.</text>
</comment>
<name>A0ACB9KJG5_BAUVA</name>
<protein>
    <submittedName>
        <fullName evidence="1">Uncharacterized protein</fullName>
    </submittedName>
</protein>
<gene>
    <name evidence="1" type="ORF">L6164_037155</name>
</gene>
<evidence type="ECO:0000313" key="2">
    <source>
        <dbReference type="Proteomes" id="UP000828941"/>
    </source>
</evidence>
<accession>A0ACB9KJG5</accession>
<dbReference type="Proteomes" id="UP000828941">
    <property type="component" value="Chromosome 14"/>
</dbReference>
<dbReference type="EMBL" id="CM039439">
    <property type="protein sequence ID" value="KAI4297260.1"/>
    <property type="molecule type" value="Genomic_DNA"/>
</dbReference>
<reference evidence="1 2" key="1">
    <citation type="journal article" date="2022" name="DNA Res.">
        <title>Chromosomal-level genome assembly of the orchid tree Bauhinia variegata (Leguminosae; Cercidoideae) supports the allotetraploid origin hypothesis of Bauhinia.</title>
        <authorList>
            <person name="Zhong Y."/>
            <person name="Chen Y."/>
            <person name="Zheng D."/>
            <person name="Pang J."/>
            <person name="Liu Y."/>
            <person name="Luo S."/>
            <person name="Meng S."/>
            <person name="Qian L."/>
            <person name="Wei D."/>
            <person name="Dai S."/>
            <person name="Zhou R."/>
        </authorList>
    </citation>
    <scope>NUCLEOTIDE SEQUENCE [LARGE SCALE GENOMIC DNA]</scope>
    <source>
        <strain evidence="1">BV-YZ2020</strain>
    </source>
</reference>
<keyword evidence="2" id="KW-1185">Reference proteome</keyword>
<proteinExistence type="predicted"/>
<sequence>MDESMLPRYVACSINIPSMDPSTALPPIDLHLDFAPNCVSRRFIFEESKIEELKTRVASTIVPKPSRVEAISALFWKCASAASRKNLGLPTRLSAMVQTVDIRQRVSPPLPETSVGNLFATIVVSMEEGELDLPRLIFQMRKAFGFSLHGEENALSKILDAGIEYSKIIHRDDIDVYTLSSWCRMPFYELDFGWGKPIWFTTPPFTIKNSVVLRDTCDGKTLEALITLSVEDMAELERNEEFLEFVSINPSIV</sequence>
<organism evidence="1 2">
    <name type="scientific">Bauhinia variegata</name>
    <name type="common">Purple orchid tree</name>
    <name type="synonym">Phanera variegata</name>
    <dbReference type="NCBI Taxonomy" id="167791"/>
    <lineage>
        <taxon>Eukaryota</taxon>
        <taxon>Viridiplantae</taxon>
        <taxon>Streptophyta</taxon>
        <taxon>Embryophyta</taxon>
        <taxon>Tracheophyta</taxon>
        <taxon>Spermatophyta</taxon>
        <taxon>Magnoliopsida</taxon>
        <taxon>eudicotyledons</taxon>
        <taxon>Gunneridae</taxon>
        <taxon>Pentapetalae</taxon>
        <taxon>rosids</taxon>
        <taxon>fabids</taxon>
        <taxon>Fabales</taxon>
        <taxon>Fabaceae</taxon>
        <taxon>Cercidoideae</taxon>
        <taxon>Cercideae</taxon>
        <taxon>Bauhiniinae</taxon>
        <taxon>Bauhinia</taxon>
    </lineage>
</organism>
<evidence type="ECO:0000313" key="1">
    <source>
        <dbReference type="EMBL" id="KAI4297260.1"/>
    </source>
</evidence>